<gene>
    <name evidence="1" type="ORF">E2C01_070784</name>
</gene>
<protein>
    <submittedName>
        <fullName evidence="1">Uncharacterized protein</fullName>
    </submittedName>
</protein>
<sequence length="88" mass="9446">MDTTGQDGSGTKTQRHAALCLEGRCHPRSCVAVWLVCRVPFSSVTASSRDTTLPGQCSFGAGYEVTVDSHREFLVTATGSNLHEMSKL</sequence>
<proteinExistence type="predicted"/>
<reference evidence="1" key="1">
    <citation type="submission" date="2019-05" db="EMBL/GenBank/DDBJ databases">
        <title>Another draft genome of Portunus trituberculatus and its Hox gene families provides insights of decapod evolution.</title>
        <authorList>
            <person name="Jeong J.-H."/>
            <person name="Song I."/>
            <person name="Kim S."/>
            <person name="Choi T."/>
            <person name="Kim D."/>
            <person name="Ryu S."/>
            <person name="Kim W."/>
        </authorList>
    </citation>
    <scope>NUCLEOTIDE SEQUENCE [LARGE SCALE GENOMIC DNA]</scope>
    <source>
        <tissue evidence="1">Muscle</tissue>
    </source>
</reference>
<name>A0A5B7I6D6_PORTR</name>
<evidence type="ECO:0000313" key="2">
    <source>
        <dbReference type="Proteomes" id="UP000324222"/>
    </source>
</evidence>
<dbReference type="Proteomes" id="UP000324222">
    <property type="component" value="Unassembled WGS sequence"/>
</dbReference>
<evidence type="ECO:0000313" key="1">
    <source>
        <dbReference type="EMBL" id="MPC76374.1"/>
    </source>
</evidence>
<organism evidence="1 2">
    <name type="scientific">Portunus trituberculatus</name>
    <name type="common">Swimming crab</name>
    <name type="synonym">Neptunus trituberculatus</name>
    <dbReference type="NCBI Taxonomy" id="210409"/>
    <lineage>
        <taxon>Eukaryota</taxon>
        <taxon>Metazoa</taxon>
        <taxon>Ecdysozoa</taxon>
        <taxon>Arthropoda</taxon>
        <taxon>Crustacea</taxon>
        <taxon>Multicrustacea</taxon>
        <taxon>Malacostraca</taxon>
        <taxon>Eumalacostraca</taxon>
        <taxon>Eucarida</taxon>
        <taxon>Decapoda</taxon>
        <taxon>Pleocyemata</taxon>
        <taxon>Brachyura</taxon>
        <taxon>Eubrachyura</taxon>
        <taxon>Portunoidea</taxon>
        <taxon>Portunidae</taxon>
        <taxon>Portuninae</taxon>
        <taxon>Portunus</taxon>
    </lineage>
</organism>
<accession>A0A5B7I6D6</accession>
<dbReference type="EMBL" id="VSRR010043208">
    <property type="protein sequence ID" value="MPC76374.1"/>
    <property type="molecule type" value="Genomic_DNA"/>
</dbReference>
<dbReference type="AlphaFoldDB" id="A0A5B7I6D6"/>
<keyword evidence="2" id="KW-1185">Reference proteome</keyword>
<comment type="caution">
    <text evidence="1">The sequence shown here is derived from an EMBL/GenBank/DDBJ whole genome shotgun (WGS) entry which is preliminary data.</text>
</comment>